<dbReference type="VEuPathDB" id="FungiDB:CPAG_05705"/>
<accession>A0A0J6FKL4</accession>
<dbReference type="EMBL" id="DS268111">
    <property type="protein sequence ID" value="KMM69389.1"/>
    <property type="molecule type" value="Genomic_DNA"/>
</dbReference>
<dbReference type="AlphaFoldDB" id="A0A0J6FKL4"/>
<evidence type="ECO:0000313" key="2">
    <source>
        <dbReference type="Proteomes" id="UP000054567"/>
    </source>
</evidence>
<reference evidence="2" key="2">
    <citation type="journal article" date="2009" name="Genome Res.">
        <title>Comparative genomic analyses of the human fungal pathogens Coccidioides and their relatives.</title>
        <authorList>
            <person name="Sharpton T.J."/>
            <person name="Stajich J.E."/>
            <person name="Rounsley S.D."/>
            <person name="Gardner M.J."/>
            <person name="Wortman J.R."/>
            <person name="Jordar V.S."/>
            <person name="Maiti R."/>
            <person name="Kodira C.D."/>
            <person name="Neafsey D.E."/>
            <person name="Zeng Q."/>
            <person name="Hung C.-Y."/>
            <person name="McMahan C."/>
            <person name="Muszewska A."/>
            <person name="Grynberg M."/>
            <person name="Mandel M.A."/>
            <person name="Kellner E.M."/>
            <person name="Barker B.M."/>
            <person name="Galgiani J.N."/>
            <person name="Orbach M.J."/>
            <person name="Kirkland T.N."/>
            <person name="Cole G.T."/>
            <person name="Henn M.R."/>
            <person name="Birren B.W."/>
            <person name="Taylor J.W."/>
        </authorList>
    </citation>
    <scope>NUCLEOTIDE SEQUENCE [LARGE SCALE GENOMIC DNA]</scope>
    <source>
        <strain evidence="2">RMSCC 3488</strain>
    </source>
</reference>
<dbReference type="Proteomes" id="UP000054567">
    <property type="component" value="Unassembled WGS sequence"/>
</dbReference>
<reference evidence="1 2" key="1">
    <citation type="submission" date="2007-06" db="EMBL/GenBank/DDBJ databases">
        <title>The Genome Sequence of Coccidioides posadasii RMSCC_3488.</title>
        <authorList>
            <consortium name="Coccidioides Genome Resources Consortium"/>
            <consortium name="The Broad Institute Genome Sequencing Platform"/>
            <person name="Henn M.R."/>
            <person name="Sykes S."/>
            <person name="Young S."/>
            <person name="Jaffe D."/>
            <person name="Berlin A."/>
            <person name="Alvarez P."/>
            <person name="Butler J."/>
            <person name="Gnerre S."/>
            <person name="Grabherr M."/>
            <person name="Mauceli E."/>
            <person name="Brockman W."/>
            <person name="Kodira C."/>
            <person name="Alvarado L."/>
            <person name="Zeng Q."/>
            <person name="Crawford M."/>
            <person name="Antoine C."/>
            <person name="Devon K."/>
            <person name="Galgiani J."/>
            <person name="Orsborn K."/>
            <person name="Lewis M.L."/>
            <person name="Nusbaum C."/>
            <person name="Galagan J."/>
            <person name="Birren B."/>
        </authorList>
    </citation>
    <scope>NUCLEOTIDE SEQUENCE [LARGE SCALE GENOMIC DNA]</scope>
    <source>
        <strain evidence="1 2">RMSCC 3488</strain>
    </source>
</reference>
<organism evidence="1 2">
    <name type="scientific">Coccidioides posadasii RMSCC 3488</name>
    <dbReference type="NCBI Taxonomy" id="454284"/>
    <lineage>
        <taxon>Eukaryota</taxon>
        <taxon>Fungi</taxon>
        <taxon>Dikarya</taxon>
        <taxon>Ascomycota</taxon>
        <taxon>Pezizomycotina</taxon>
        <taxon>Eurotiomycetes</taxon>
        <taxon>Eurotiomycetidae</taxon>
        <taxon>Onygenales</taxon>
        <taxon>Onygenaceae</taxon>
        <taxon>Coccidioides</taxon>
    </lineage>
</organism>
<gene>
    <name evidence="1" type="ORF">CPAG_05705</name>
</gene>
<evidence type="ECO:0000313" key="1">
    <source>
        <dbReference type="EMBL" id="KMM69389.1"/>
    </source>
</evidence>
<reference evidence="2" key="3">
    <citation type="journal article" date="2010" name="Genome Res.">
        <title>Population genomic sequencing of Coccidioides fungi reveals recent hybridization and transposon control.</title>
        <authorList>
            <person name="Neafsey D.E."/>
            <person name="Barker B.M."/>
            <person name="Sharpton T.J."/>
            <person name="Stajich J.E."/>
            <person name="Park D.J."/>
            <person name="Whiston E."/>
            <person name="Hung C.-Y."/>
            <person name="McMahan C."/>
            <person name="White J."/>
            <person name="Sykes S."/>
            <person name="Heiman D."/>
            <person name="Young S."/>
            <person name="Zeng Q."/>
            <person name="Abouelleil A."/>
            <person name="Aftuck L."/>
            <person name="Bessette D."/>
            <person name="Brown A."/>
            <person name="FitzGerald M."/>
            <person name="Lui A."/>
            <person name="Macdonald J.P."/>
            <person name="Priest M."/>
            <person name="Orbach M.J."/>
            <person name="Galgiani J.N."/>
            <person name="Kirkland T.N."/>
            <person name="Cole G.T."/>
            <person name="Birren B.W."/>
            <person name="Henn M.R."/>
            <person name="Taylor J.W."/>
            <person name="Rounsley S.D."/>
        </authorList>
    </citation>
    <scope>NUCLEOTIDE SEQUENCE [LARGE SCALE GENOMIC DNA]</scope>
    <source>
        <strain evidence="2">RMSCC 3488</strain>
    </source>
</reference>
<name>A0A0J6FKL4_COCPO</name>
<proteinExistence type="predicted"/>
<protein>
    <submittedName>
        <fullName evidence="1">Uncharacterized protein</fullName>
    </submittedName>
</protein>
<sequence>MAYPIRSNKGDASVLKTSISVAPRILTSARRQESCRAENVKVETQQGTKQIIPSASILWVMILDPPIESLQVTTLSPRWSVLYRLFCRIREDLLTAFAKCGASKLRMLGKRLIPYRPQRSIILCIPVRRNRGFKL</sequence>